<accession>A0A4R8Q005</accession>
<evidence type="ECO:0000313" key="2">
    <source>
        <dbReference type="Proteomes" id="UP000295083"/>
    </source>
</evidence>
<dbReference type="AlphaFoldDB" id="A0A4R8Q005"/>
<dbReference type="EMBL" id="QAPG01000102">
    <property type="protein sequence ID" value="TDZ31512.1"/>
    <property type="molecule type" value="Genomic_DNA"/>
</dbReference>
<organism evidence="1 2">
    <name type="scientific">Colletotrichum spinosum</name>
    <dbReference type="NCBI Taxonomy" id="1347390"/>
    <lineage>
        <taxon>Eukaryota</taxon>
        <taxon>Fungi</taxon>
        <taxon>Dikarya</taxon>
        <taxon>Ascomycota</taxon>
        <taxon>Pezizomycotina</taxon>
        <taxon>Sordariomycetes</taxon>
        <taxon>Hypocreomycetidae</taxon>
        <taxon>Glomerellales</taxon>
        <taxon>Glomerellaceae</taxon>
        <taxon>Colletotrichum</taxon>
        <taxon>Colletotrichum orbiculare species complex</taxon>
    </lineage>
</organism>
<reference evidence="1 2" key="1">
    <citation type="submission" date="2018-11" db="EMBL/GenBank/DDBJ databases">
        <title>Genome sequence and assembly of Colletotrichum spinosum.</title>
        <authorList>
            <person name="Gan P."/>
            <person name="Shirasu K."/>
        </authorList>
    </citation>
    <scope>NUCLEOTIDE SEQUENCE [LARGE SCALE GENOMIC DNA]</scope>
    <source>
        <strain evidence="1 2">CBS 515.97</strain>
    </source>
</reference>
<comment type="caution">
    <text evidence="1">The sequence shown here is derived from an EMBL/GenBank/DDBJ whole genome shotgun (WGS) entry which is preliminary data.</text>
</comment>
<evidence type="ECO:0000313" key="1">
    <source>
        <dbReference type="EMBL" id="TDZ31512.1"/>
    </source>
</evidence>
<proteinExistence type="predicted"/>
<name>A0A4R8Q005_9PEZI</name>
<sequence length="184" mass="20243">MMCRSTVWSMSETVVQSAFGLGSGASAILSSPIINLIKSISSNLFNLRDRLPTIPIEDMPSSQHMDRRQNQDRQLWAVAACKLTTEARFQEPHLNFHYGSIAYFASQGQGSAWLGAPPSHAPLAWVRSDNFIALRSLPVYRHRCGIAHLTRTEISHSAVVSSTPPTLARYPLATRSIAPGLKQS</sequence>
<protein>
    <submittedName>
        <fullName evidence="1">Uncharacterized protein</fullName>
    </submittedName>
</protein>
<dbReference type="Proteomes" id="UP000295083">
    <property type="component" value="Unassembled WGS sequence"/>
</dbReference>
<keyword evidence="2" id="KW-1185">Reference proteome</keyword>
<gene>
    <name evidence="1" type="ORF">C8035_v012234</name>
</gene>